<dbReference type="EMBL" id="BMAW01062811">
    <property type="protein sequence ID" value="GFT37488.1"/>
    <property type="molecule type" value="Genomic_DNA"/>
</dbReference>
<sequence>ETLLSTSKPHQCEDIQSRFNASVPIAGRVLKLRDPHQLSPITLPNNYGDLNVFRNI</sequence>
<proteinExistence type="predicted"/>
<comment type="caution">
    <text evidence="1">The sequence shown here is derived from an EMBL/GenBank/DDBJ whole genome shotgun (WGS) entry which is preliminary data.</text>
</comment>
<feature type="non-terminal residue" evidence="1">
    <location>
        <position position="1"/>
    </location>
</feature>
<gene>
    <name evidence="1" type="ORF">NPIL_503281</name>
</gene>
<evidence type="ECO:0000313" key="1">
    <source>
        <dbReference type="EMBL" id="GFT37488.1"/>
    </source>
</evidence>
<name>A0A8X6NVJ9_NEPPI</name>
<organism evidence="1 2">
    <name type="scientific">Nephila pilipes</name>
    <name type="common">Giant wood spider</name>
    <name type="synonym">Nephila maculata</name>
    <dbReference type="NCBI Taxonomy" id="299642"/>
    <lineage>
        <taxon>Eukaryota</taxon>
        <taxon>Metazoa</taxon>
        <taxon>Ecdysozoa</taxon>
        <taxon>Arthropoda</taxon>
        <taxon>Chelicerata</taxon>
        <taxon>Arachnida</taxon>
        <taxon>Araneae</taxon>
        <taxon>Araneomorphae</taxon>
        <taxon>Entelegynae</taxon>
        <taxon>Araneoidea</taxon>
        <taxon>Nephilidae</taxon>
        <taxon>Nephila</taxon>
    </lineage>
</organism>
<keyword evidence="2" id="KW-1185">Reference proteome</keyword>
<dbReference type="Proteomes" id="UP000887013">
    <property type="component" value="Unassembled WGS sequence"/>
</dbReference>
<accession>A0A8X6NVJ9</accession>
<evidence type="ECO:0000313" key="2">
    <source>
        <dbReference type="Proteomes" id="UP000887013"/>
    </source>
</evidence>
<protein>
    <submittedName>
        <fullName evidence="1">Uncharacterized protein</fullName>
    </submittedName>
</protein>
<reference evidence="1" key="1">
    <citation type="submission" date="2020-08" db="EMBL/GenBank/DDBJ databases">
        <title>Multicomponent nature underlies the extraordinary mechanical properties of spider dragline silk.</title>
        <authorList>
            <person name="Kono N."/>
            <person name="Nakamura H."/>
            <person name="Mori M."/>
            <person name="Yoshida Y."/>
            <person name="Ohtoshi R."/>
            <person name="Malay A.D."/>
            <person name="Moran D.A.P."/>
            <person name="Tomita M."/>
            <person name="Numata K."/>
            <person name="Arakawa K."/>
        </authorList>
    </citation>
    <scope>NUCLEOTIDE SEQUENCE</scope>
</reference>
<dbReference type="AlphaFoldDB" id="A0A8X6NVJ9"/>